<evidence type="ECO:0000259" key="4">
    <source>
        <dbReference type="SMART" id="SM00062"/>
    </source>
</evidence>
<dbReference type="RefSeq" id="WP_145642730.1">
    <property type="nucleotide sequence ID" value="NZ_VIWP01000012.1"/>
</dbReference>
<dbReference type="OrthoDB" id="6192933at2"/>
<gene>
    <name evidence="5" type="ORF">FHW37_112104</name>
</gene>
<feature type="chain" id="PRO_5022142972" evidence="3">
    <location>
        <begin position="23"/>
        <end position="263"/>
    </location>
</feature>
<evidence type="ECO:0000256" key="3">
    <source>
        <dbReference type="SAM" id="SignalP"/>
    </source>
</evidence>
<evidence type="ECO:0000313" key="5">
    <source>
        <dbReference type="EMBL" id="TWF47465.1"/>
    </source>
</evidence>
<dbReference type="EMBL" id="VIWP01000012">
    <property type="protein sequence ID" value="TWF47465.1"/>
    <property type="molecule type" value="Genomic_DNA"/>
</dbReference>
<accession>A0A561QAS3</accession>
<dbReference type="AlphaFoldDB" id="A0A561QAS3"/>
<dbReference type="SUPFAM" id="SSF53850">
    <property type="entry name" value="Periplasmic binding protein-like II"/>
    <property type="match status" value="1"/>
</dbReference>
<evidence type="ECO:0000256" key="2">
    <source>
        <dbReference type="ARBA" id="ARBA00022729"/>
    </source>
</evidence>
<protein>
    <submittedName>
        <fullName evidence="5">Amino acid ABC transporter substrate-binding protein (PAAT family)</fullName>
    </submittedName>
</protein>
<dbReference type="Proteomes" id="UP000320653">
    <property type="component" value="Unassembled WGS sequence"/>
</dbReference>
<organism evidence="5 6">
    <name type="scientific">Neorhizobium alkalisoli</name>
    <dbReference type="NCBI Taxonomy" id="528178"/>
    <lineage>
        <taxon>Bacteria</taxon>
        <taxon>Pseudomonadati</taxon>
        <taxon>Pseudomonadota</taxon>
        <taxon>Alphaproteobacteria</taxon>
        <taxon>Hyphomicrobiales</taxon>
        <taxon>Rhizobiaceae</taxon>
        <taxon>Rhizobium/Agrobacterium group</taxon>
        <taxon>Neorhizobium</taxon>
    </lineage>
</organism>
<proteinExistence type="predicted"/>
<dbReference type="Gene3D" id="3.40.190.10">
    <property type="entry name" value="Periplasmic binding protein-like II"/>
    <property type="match status" value="2"/>
</dbReference>
<comment type="subcellular location">
    <subcellularLocation>
        <location evidence="1">Periplasm</location>
    </subcellularLocation>
</comment>
<reference evidence="5 6" key="1">
    <citation type="submission" date="2019-06" db="EMBL/GenBank/DDBJ databases">
        <title>Sorghum-associated microbial communities from plants grown in Nebraska, USA.</title>
        <authorList>
            <person name="Schachtman D."/>
        </authorList>
    </citation>
    <scope>NUCLEOTIDE SEQUENCE [LARGE SCALE GENOMIC DNA]</scope>
    <source>
        <strain evidence="5 6">1225</strain>
    </source>
</reference>
<name>A0A561QAS3_9HYPH</name>
<evidence type="ECO:0000313" key="6">
    <source>
        <dbReference type="Proteomes" id="UP000320653"/>
    </source>
</evidence>
<sequence length="263" mass="27796">MKRFIAATLLAATSLVATMAHADSLADIKKAGTIRVAIDLGAPPYGQLDEAGKPAGSDVEAANELAKDLGVKLEIVPVSGPNRVPFLLTNKADVVMASFSITDERKKVIDYSDPYGVVPTVVGAPKSQALPDFASLAGKTIAVTRGTTSDQALTKGAKEVGGVNIVRYEDDATTNTAVATGQQDLIAAAASVVAQVNRANPSRDLEIKFVMSSAPYAIGIRKNEAELKAWLDQWIKSKIASGELNTIYKKHFGIELPAEYRGK</sequence>
<evidence type="ECO:0000256" key="1">
    <source>
        <dbReference type="ARBA" id="ARBA00004418"/>
    </source>
</evidence>
<comment type="caution">
    <text evidence="5">The sequence shown here is derived from an EMBL/GenBank/DDBJ whole genome shotgun (WGS) entry which is preliminary data.</text>
</comment>
<dbReference type="Pfam" id="PF00497">
    <property type="entry name" value="SBP_bac_3"/>
    <property type="match status" value="1"/>
</dbReference>
<dbReference type="GO" id="GO:0042597">
    <property type="term" value="C:periplasmic space"/>
    <property type="evidence" value="ECO:0007669"/>
    <property type="project" value="UniProtKB-SubCell"/>
</dbReference>
<dbReference type="SMART" id="SM00062">
    <property type="entry name" value="PBPb"/>
    <property type="match status" value="1"/>
</dbReference>
<dbReference type="PANTHER" id="PTHR35936:SF17">
    <property type="entry name" value="ARGININE-BINDING EXTRACELLULAR PROTEIN ARTP"/>
    <property type="match status" value="1"/>
</dbReference>
<feature type="domain" description="Solute-binding protein family 3/N-terminal" evidence="4">
    <location>
        <begin position="33"/>
        <end position="255"/>
    </location>
</feature>
<dbReference type="PANTHER" id="PTHR35936">
    <property type="entry name" value="MEMBRANE-BOUND LYTIC MUREIN TRANSGLYCOSYLASE F"/>
    <property type="match status" value="1"/>
</dbReference>
<feature type="signal peptide" evidence="3">
    <location>
        <begin position="1"/>
        <end position="22"/>
    </location>
</feature>
<keyword evidence="2 3" id="KW-0732">Signal</keyword>
<keyword evidence="6" id="KW-1185">Reference proteome</keyword>
<dbReference type="InterPro" id="IPR001638">
    <property type="entry name" value="Solute-binding_3/MltF_N"/>
</dbReference>